<evidence type="ECO:0000313" key="1">
    <source>
        <dbReference type="EMBL" id="RZU00841.1"/>
    </source>
</evidence>
<accession>A0A4Q7VW00</accession>
<dbReference type="AlphaFoldDB" id="A0A4Q7VW00"/>
<dbReference type="SUPFAM" id="SSF50494">
    <property type="entry name" value="Trypsin-like serine proteases"/>
    <property type="match status" value="1"/>
</dbReference>
<dbReference type="InterPro" id="IPR009003">
    <property type="entry name" value="Peptidase_S1_PA"/>
</dbReference>
<dbReference type="Proteomes" id="UP000293671">
    <property type="component" value="Unassembled WGS sequence"/>
</dbReference>
<comment type="caution">
    <text evidence="1">The sequence shown here is derived from an EMBL/GenBank/DDBJ whole genome shotgun (WGS) entry which is preliminary data.</text>
</comment>
<name>A0A4Q7VW00_9BURK</name>
<proteinExistence type="predicted"/>
<organism evidence="1 2">
    <name type="scientific">Rivibacter subsaxonicus</name>
    <dbReference type="NCBI Taxonomy" id="457575"/>
    <lineage>
        <taxon>Bacteria</taxon>
        <taxon>Pseudomonadati</taxon>
        <taxon>Pseudomonadota</taxon>
        <taxon>Betaproteobacteria</taxon>
        <taxon>Burkholderiales</taxon>
        <taxon>Rivibacter</taxon>
    </lineage>
</organism>
<reference evidence="1 2" key="1">
    <citation type="submission" date="2019-02" db="EMBL/GenBank/DDBJ databases">
        <title>Genomic Encyclopedia of Type Strains, Phase IV (KMG-IV): sequencing the most valuable type-strain genomes for metagenomic binning, comparative biology and taxonomic classification.</title>
        <authorList>
            <person name="Goeker M."/>
        </authorList>
    </citation>
    <scope>NUCLEOTIDE SEQUENCE [LARGE SCALE GENOMIC DNA]</scope>
    <source>
        <strain evidence="1 2">DSM 19570</strain>
    </source>
</reference>
<keyword evidence="2" id="KW-1185">Reference proteome</keyword>
<dbReference type="Pfam" id="PF13365">
    <property type="entry name" value="Trypsin_2"/>
    <property type="match status" value="1"/>
</dbReference>
<gene>
    <name evidence="1" type="ORF">EV670_1554</name>
</gene>
<protein>
    <submittedName>
        <fullName evidence="1">Trypsin-like peptidase</fullName>
    </submittedName>
</protein>
<dbReference type="Gene3D" id="2.40.10.120">
    <property type="match status" value="1"/>
</dbReference>
<evidence type="ECO:0000313" key="2">
    <source>
        <dbReference type="Proteomes" id="UP000293671"/>
    </source>
</evidence>
<dbReference type="EMBL" id="SHKP01000005">
    <property type="protein sequence ID" value="RZU00841.1"/>
    <property type="molecule type" value="Genomic_DNA"/>
</dbReference>
<sequence length="374" mass="40353">MALAAAMPAAAADDGTTFLDGPELALRLLPNLVRIEARDINEQGFGLVVGGDAESLYVLTAQHVIARRPPAGLEGPVRPSRQIEIDFCASPQAAPVPAQAVEAFTADGADIALLRVARPAGYAPERRALAPEPKIRPGGASWVIGFEQRCETVASAGAVESARDERDNLRVRQPGVRGGSSGGPLLVGEGVAALVTGSDAIMVTAYSLAPVQQRLRALGLPWWLEDARNIPPTDPAAARIDLAETLNRYLFAVRNAHGLLLQPKVARATYADYVAHYNRALGRFRDARDKYDGALAQHWPPAVLSAWQRLRDELWDVHLRFWETNADARTIYETQAVPPAVVARMKDLEPALQTLQGDIAQFLRALGPPKESTP</sequence>